<dbReference type="OrthoDB" id="676979at2759"/>
<reference evidence="8" key="1">
    <citation type="submission" date="2021-08" db="EMBL/GenBank/DDBJ databases">
        <title>WGS assembly of Ceratopteris richardii.</title>
        <authorList>
            <person name="Marchant D.B."/>
            <person name="Chen G."/>
            <person name="Jenkins J."/>
            <person name="Shu S."/>
            <person name="Leebens-Mack J."/>
            <person name="Grimwood J."/>
            <person name="Schmutz J."/>
            <person name="Soltis P."/>
            <person name="Soltis D."/>
            <person name="Chen Z.-H."/>
        </authorList>
    </citation>
    <scope>NUCLEOTIDE SEQUENCE</scope>
    <source>
        <strain evidence="8">Whitten #5841</strain>
        <tissue evidence="8">Leaf</tissue>
    </source>
</reference>
<evidence type="ECO:0000256" key="6">
    <source>
        <dbReference type="ARBA" id="ARBA00023136"/>
    </source>
</evidence>
<evidence type="ECO:0000256" key="2">
    <source>
        <dbReference type="ARBA" id="ARBA00022475"/>
    </source>
</evidence>
<comment type="caution">
    <text evidence="8">The sequence shown here is derived from an EMBL/GenBank/DDBJ whole genome shotgun (WGS) entry which is preliminary data.</text>
</comment>
<dbReference type="PANTHER" id="PTHR48009">
    <property type="entry name" value="LEUCINE-RICH REPEAT (LRR) FAMILY PROTEIN"/>
    <property type="match status" value="1"/>
</dbReference>
<feature type="domain" description="Leucine-rich repeat-containing N-terminal plant-type" evidence="7">
    <location>
        <begin position="53"/>
        <end position="88"/>
    </location>
</feature>
<keyword evidence="4" id="KW-0732">Signal</keyword>
<dbReference type="Pfam" id="PF08263">
    <property type="entry name" value="LRRNT_2"/>
    <property type="match status" value="1"/>
</dbReference>
<dbReference type="GO" id="GO:0005886">
    <property type="term" value="C:plasma membrane"/>
    <property type="evidence" value="ECO:0007669"/>
    <property type="project" value="UniProtKB-SubCell"/>
</dbReference>
<gene>
    <name evidence="8" type="ORF">KP509_01G059100</name>
</gene>
<keyword evidence="6" id="KW-0472">Membrane</keyword>
<organism evidence="8 9">
    <name type="scientific">Ceratopteris richardii</name>
    <name type="common">Triangle waterfern</name>
    <dbReference type="NCBI Taxonomy" id="49495"/>
    <lineage>
        <taxon>Eukaryota</taxon>
        <taxon>Viridiplantae</taxon>
        <taxon>Streptophyta</taxon>
        <taxon>Embryophyta</taxon>
        <taxon>Tracheophyta</taxon>
        <taxon>Polypodiopsida</taxon>
        <taxon>Polypodiidae</taxon>
        <taxon>Polypodiales</taxon>
        <taxon>Pteridineae</taxon>
        <taxon>Pteridaceae</taxon>
        <taxon>Parkerioideae</taxon>
        <taxon>Ceratopteris</taxon>
    </lineage>
</organism>
<proteinExistence type="predicted"/>
<dbReference type="OMA" id="TECRKYS"/>
<dbReference type="Gene3D" id="3.80.10.10">
    <property type="entry name" value="Ribonuclease Inhibitor"/>
    <property type="match status" value="3"/>
</dbReference>
<keyword evidence="9" id="KW-1185">Reference proteome</keyword>
<dbReference type="EMBL" id="CM035406">
    <property type="protein sequence ID" value="KAH7446497.1"/>
    <property type="molecule type" value="Genomic_DNA"/>
</dbReference>
<dbReference type="InterPro" id="IPR032675">
    <property type="entry name" value="LRR_dom_sf"/>
</dbReference>
<keyword evidence="5" id="KW-0677">Repeat</keyword>
<evidence type="ECO:0000313" key="9">
    <source>
        <dbReference type="Proteomes" id="UP000825935"/>
    </source>
</evidence>
<dbReference type="Pfam" id="PF00560">
    <property type="entry name" value="LRR_1"/>
    <property type="match status" value="3"/>
</dbReference>
<evidence type="ECO:0000256" key="5">
    <source>
        <dbReference type="ARBA" id="ARBA00022737"/>
    </source>
</evidence>
<dbReference type="SUPFAM" id="SSF52058">
    <property type="entry name" value="L domain-like"/>
    <property type="match status" value="1"/>
</dbReference>
<accession>A0A8T2VDC7</accession>
<dbReference type="InterPro" id="IPR001611">
    <property type="entry name" value="Leu-rich_rpt"/>
</dbReference>
<keyword evidence="2" id="KW-1003">Cell membrane</keyword>
<dbReference type="PANTHER" id="PTHR48009:SF7">
    <property type="entry name" value="LEUCINE-RICH REPEAT (LRR) FAMILY PROTEIN"/>
    <property type="match status" value="1"/>
</dbReference>
<keyword evidence="3" id="KW-0433">Leucine-rich repeat</keyword>
<dbReference type="FunFam" id="3.80.10.10:FF:000299">
    <property type="entry name" value="Piriformospora indica-insensitive protein 2"/>
    <property type="match status" value="1"/>
</dbReference>
<evidence type="ECO:0000259" key="7">
    <source>
        <dbReference type="Pfam" id="PF08263"/>
    </source>
</evidence>
<name>A0A8T2VDC7_CERRI</name>
<evidence type="ECO:0000313" key="8">
    <source>
        <dbReference type="EMBL" id="KAH7446497.1"/>
    </source>
</evidence>
<evidence type="ECO:0000256" key="3">
    <source>
        <dbReference type="ARBA" id="ARBA00022614"/>
    </source>
</evidence>
<dbReference type="InterPro" id="IPR053213">
    <property type="entry name" value="RLP29"/>
</dbReference>
<dbReference type="InterPro" id="IPR013210">
    <property type="entry name" value="LRR_N_plant-typ"/>
</dbReference>
<dbReference type="AlphaFoldDB" id="A0A8T2VDC7"/>
<comment type="subcellular location">
    <subcellularLocation>
        <location evidence="1">Cell membrane</location>
    </subcellularLocation>
</comment>
<evidence type="ECO:0000256" key="4">
    <source>
        <dbReference type="ARBA" id="ARBA00022729"/>
    </source>
</evidence>
<protein>
    <recommendedName>
        <fullName evidence="7">Leucine-rich repeat-containing N-terminal plant-type domain-containing protein</fullName>
    </recommendedName>
</protein>
<evidence type="ECO:0000256" key="1">
    <source>
        <dbReference type="ARBA" id="ARBA00004236"/>
    </source>
</evidence>
<dbReference type="Proteomes" id="UP000825935">
    <property type="component" value="Chromosome 1"/>
</dbReference>
<sequence length="456" mass="49635">MPCRRHFLHAANTLSEKQRRGSPASSSVLLVLMKLLPLYIVFVVESAHAVTDPNDVLALMQIKASIDPATIPATSCLGSWDFSADPCQSRNGERFTCGIECMLASASQNATPTGEYERVISLKFDIAGYAGVLSPWLGNLTELRLLQIPGNALAGEIPITIGKLSLLTALDLSSNSFTGPIPDSIAWLMNLQSLNVAHNKLSGSIPPTMNSLRYLTDLRLQGNLLNGGFPDIRNLGLLGVIDASDNKLSGPFPRQLPPSIYSLSLRNNELGGKLPTNIILKLNQLNILDLSNNTFSGCVNDGILGHPSLQQLNLSMNRLSQLRVHPRHVRQSPMTALDLSYNLLSGPLPSFFALMNQLSSLSLQYNSFHGAIPQLYGAKVTEDMPYMKPFERLILDGNYLTGPLPLPFTEEGSSVHSVAATSLGDNCFQSCPRKFTFCQGKQQKTETLCRLFNASP</sequence>